<proteinExistence type="inferred from homology"/>
<comment type="function">
    <text evidence="4">Dirigent proteins impart stereoselectivity on the phenoxy radical-coupling reaction, yielding optically active lignans from two molecules of coniferyl alcohol in the biosynthesis of lignans, flavonolignans, and alkaloids and thus plays a central role in plant secondary metabolism.</text>
</comment>
<dbReference type="InterPro" id="IPR044859">
    <property type="entry name" value="Allene_oxi_cyc_Dirigent"/>
</dbReference>
<accession>A0A445I3P6</accession>
<keyword evidence="6" id="KW-1185">Reference proteome</keyword>
<keyword evidence="4" id="KW-0052">Apoplast</keyword>
<gene>
    <name evidence="5" type="ORF">D0Y65_030316</name>
</gene>
<evidence type="ECO:0000256" key="3">
    <source>
        <dbReference type="ARBA" id="ARBA00022525"/>
    </source>
</evidence>
<dbReference type="InterPro" id="IPR004265">
    <property type="entry name" value="Dirigent"/>
</dbReference>
<evidence type="ECO:0000313" key="5">
    <source>
        <dbReference type="EMBL" id="RZB80562.1"/>
    </source>
</evidence>
<evidence type="ECO:0000256" key="2">
    <source>
        <dbReference type="ARBA" id="ARBA00011738"/>
    </source>
</evidence>
<comment type="caution">
    <text evidence="5">The sequence shown here is derived from an EMBL/GenBank/DDBJ whole genome shotgun (WGS) entry which is preliminary data.</text>
</comment>
<organism evidence="5 6">
    <name type="scientific">Glycine soja</name>
    <name type="common">Wild soybean</name>
    <dbReference type="NCBI Taxonomy" id="3848"/>
    <lineage>
        <taxon>Eukaryota</taxon>
        <taxon>Viridiplantae</taxon>
        <taxon>Streptophyta</taxon>
        <taxon>Embryophyta</taxon>
        <taxon>Tracheophyta</taxon>
        <taxon>Spermatophyta</taxon>
        <taxon>Magnoliopsida</taxon>
        <taxon>eudicotyledons</taxon>
        <taxon>Gunneridae</taxon>
        <taxon>Pentapetalae</taxon>
        <taxon>rosids</taxon>
        <taxon>fabids</taxon>
        <taxon>Fabales</taxon>
        <taxon>Fabaceae</taxon>
        <taxon>Papilionoideae</taxon>
        <taxon>50 kb inversion clade</taxon>
        <taxon>NPAAA clade</taxon>
        <taxon>indigoferoid/millettioid clade</taxon>
        <taxon>Phaseoleae</taxon>
        <taxon>Glycine</taxon>
        <taxon>Glycine subgen. Soja</taxon>
    </lineage>
</organism>
<evidence type="ECO:0000256" key="1">
    <source>
        <dbReference type="ARBA" id="ARBA00010746"/>
    </source>
</evidence>
<keyword evidence="3 4" id="KW-0964">Secreted</keyword>
<dbReference type="Gene3D" id="2.40.480.10">
    <property type="entry name" value="Allene oxide cyclase-like"/>
    <property type="match status" value="1"/>
</dbReference>
<dbReference type="Proteomes" id="UP000289340">
    <property type="component" value="Chromosome 11"/>
</dbReference>
<protein>
    <recommendedName>
        <fullName evidence="4">Dirigent protein</fullName>
    </recommendedName>
</protein>
<sequence>MDGDEEHAFAVLLVLNSRESHSARAPRVATDNIKYRNIIDSKQTKTKSISTNKCFIGIRWHATMVVPLRHFLVFSLTLISIIFHTHGAFSEQSIIKLPTDQPRVEKLTHLHFFYHDILEGKNITVVKIIEPSASEVREATGFGTTFMMDNVLTEGPELSSKHVGRAQGLFGLASLEDRGMVMLINLAFSEGEYAGSTLSMLGRNPVQDTVREMPIVGGTGVFRFAKGYAIAKSLWEISDNEHFVVEYHVTVSHP</sequence>
<comment type="subunit">
    <text evidence="2 4">Homodimer.</text>
</comment>
<dbReference type="PANTHER" id="PTHR21495">
    <property type="entry name" value="NUCLEOPORIN-RELATED"/>
    <property type="match status" value="1"/>
</dbReference>
<comment type="subcellular location">
    <subcellularLocation>
        <location evidence="4">Secreted</location>
        <location evidence="4">Extracellular space</location>
        <location evidence="4">Apoplast</location>
    </subcellularLocation>
</comment>
<dbReference type="Pfam" id="PF03018">
    <property type="entry name" value="Dirigent"/>
    <property type="match status" value="1"/>
</dbReference>
<evidence type="ECO:0000256" key="4">
    <source>
        <dbReference type="RuleBase" id="RU363099"/>
    </source>
</evidence>
<dbReference type="EMBL" id="QZWG01000011">
    <property type="protein sequence ID" value="RZB80562.1"/>
    <property type="molecule type" value="Genomic_DNA"/>
</dbReference>
<dbReference type="GO" id="GO:0009699">
    <property type="term" value="P:phenylpropanoid biosynthetic process"/>
    <property type="evidence" value="ECO:0007669"/>
    <property type="project" value="UniProtKB-ARBA"/>
</dbReference>
<name>A0A445I3P6_GLYSO</name>
<dbReference type="AlphaFoldDB" id="A0A445I3P6"/>
<reference evidence="5 6" key="1">
    <citation type="submission" date="2018-09" db="EMBL/GenBank/DDBJ databases">
        <title>A high-quality reference genome of wild soybean provides a powerful tool to mine soybean genomes.</title>
        <authorList>
            <person name="Xie M."/>
            <person name="Chung C.Y.L."/>
            <person name="Li M.-W."/>
            <person name="Wong F.-L."/>
            <person name="Chan T.-F."/>
            <person name="Lam H.-M."/>
        </authorList>
    </citation>
    <scope>NUCLEOTIDE SEQUENCE [LARGE SCALE GENOMIC DNA]</scope>
    <source>
        <strain evidence="6">cv. W05</strain>
        <tissue evidence="5">Hypocotyl of etiolated seedlings</tissue>
    </source>
</reference>
<dbReference type="GO" id="GO:0048046">
    <property type="term" value="C:apoplast"/>
    <property type="evidence" value="ECO:0007669"/>
    <property type="project" value="UniProtKB-SubCell"/>
</dbReference>
<dbReference type="Gramene" id="XM_028330685.1">
    <property type="protein sequence ID" value="XP_028186486.1"/>
    <property type="gene ID" value="LOC114373150"/>
</dbReference>
<evidence type="ECO:0000313" key="6">
    <source>
        <dbReference type="Proteomes" id="UP000289340"/>
    </source>
</evidence>
<comment type="similarity">
    <text evidence="1 4">Belongs to the plant dirigent protein family.</text>
</comment>